<keyword evidence="2" id="KW-1185">Reference proteome</keyword>
<evidence type="ECO:0000313" key="1">
    <source>
        <dbReference type="EMBL" id="KAI0060567.1"/>
    </source>
</evidence>
<organism evidence="1 2">
    <name type="scientific">Artomyces pyxidatus</name>
    <dbReference type="NCBI Taxonomy" id="48021"/>
    <lineage>
        <taxon>Eukaryota</taxon>
        <taxon>Fungi</taxon>
        <taxon>Dikarya</taxon>
        <taxon>Basidiomycota</taxon>
        <taxon>Agaricomycotina</taxon>
        <taxon>Agaricomycetes</taxon>
        <taxon>Russulales</taxon>
        <taxon>Auriscalpiaceae</taxon>
        <taxon>Artomyces</taxon>
    </lineage>
</organism>
<comment type="caution">
    <text evidence="1">The sequence shown here is derived from an EMBL/GenBank/DDBJ whole genome shotgun (WGS) entry which is preliminary data.</text>
</comment>
<protein>
    <submittedName>
        <fullName evidence="1">Uncharacterized protein</fullName>
    </submittedName>
</protein>
<name>A0ACB8SWM7_9AGAM</name>
<dbReference type="EMBL" id="MU277218">
    <property type="protein sequence ID" value="KAI0060567.1"/>
    <property type="molecule type" value="Genomic_DNA"/>
</dbReference>
<proteinExistence type="predicted"/>
<reference evidence="1" key="2">
    <citation type="journal article" date="2022" name="New Phytol.">
        <title>Evolutionary transition to the ectomycorrhizal habit in the genomes of a hyperdiverse lineage of mushroom-forming fungi.</title>
        <authorList>
            <person name="Looney B."/>
            <person name="Miyauchi S."/>
            <person name="Morin E."/>
            <person name="Drula E."/>
            <person name="Courty P.E."/>
            <person name="Kohler A."/>
            <person name="Kuo A."/>
            <person name="LaButti K."/>
            <person name="Pangilinan J."/>
            <person name="Lipzen A."/>
            <person name="Riley R."/>
            <person name="Andreopoulos W."/>
            <person name="He G."/>
            <person name="Johnson J."/>
            <person name="Nolan M."/>
            <person name="Tritt A."/>
            <person name="Barry K.W."/>
            <person name="Grigoriev I.V."/>
            <person name="Nagy L.G."/>
            <person name="Hibbett D."/>
            <person name="Henrissat B."/>
            <person name="Matheny P.B."/>
            <person name="Labbe J."/>
            <person name="Martin F.M."/>
        </authorList>
    </citation>
    <scope>NUCLEOTIDE SEQUENCE</scope>
    <source>
        <strain evidence="1">HHB10654</strain>
    </source>
</reference>
<reference evidence="1" key="1">
    <citation type="submission" date="2021-03" db="EMBL/GenBank/DDBJ databases">
        <authorList>
            <consortium name="DOE Joint Genome Institute"/>
            <person name="Ahrendt S."/>
            <person name="Looney B.P."/>
            <person name="Miyauchi S."/>
            <person name="Morin E."/>
            <person name="Drula E."/>
            <person name="Courty P.E."/>
            <person name="Chicoki N."/>
            <person name="Fauchery L."/>
            <person name="Kohler A."/>
            <person name="Kuo A."/>
            <person name="Labutti K."/>
            <person name="Pangilinan J."/>
            <person name="Lipzen A."/>
            <person name="Riley R."/>
            <person name="Andreopoulos W."/>
            <person name="He G."/>
            <person name="Johnson J."/>
            <person name="Barry K.W."/>
            <person name="Grigoriev I.V."/>
            <person name="Nagy L."/>
            <person name="Hibbett D."/>
            <person name="Henrissat B."/>
            <person name="Matheny P.B."/>
            <person name="Labbe J."/>
            <person name="Martin F."/>
        </authorList>
    </citation>
    <scope>NUCLEOTIDE SEQUENCE</scope>
    <source>
        <strain evidence="1">HHB10654</strain>
    </source>
</reference>
<sequence length="232" mass="22967">MLSLPTSLVLLLSFAFVASQSSAPATSSATRASSSAPPSTVSSHTTQFANITTTDSRGSTVVTSIPITVNPSSGSLSATSTSAAPFPSLSGYPTCVTDCLTHAVADANCTSITEVNCYCSNKTFPADLFSCVSAANCTTNISSAESLAQQFCGLASTSLSLSFPSTSAPPSSASPSSSTSPPSSSATSSSAVTPSPSTSNTAIRSTGWILCGSEGAAFGISLLGVLIGAMLL</sequence>
<accession>A0ACB8SWM7</accession>
<evidence type="ECO:0000313" key="2">
    <source>
        <dbReference type="Proteomes" id="UP000814140"/>
    </source>
</evidence>
<gene>
    <name evidence="1" type="ORF">BV25DRAFT_945030</name>
</gene>
<dbReference type="Proteomes" id="UP000814140">
    <property type="component" value="Unassembled WGS sequence"/>
</dbReference>